<dbReference type="OrthoDB" id="7890494at2759"/>
<evidence type="ECO:0000313" key="1">
    <source>
        <dbReference type="EMBL" id="CAH1114997.1"/>
    </source>
</evidence>
<reference evidence="1" key="1">
    <citation type="submission" date="2022-01" db="EMBL/GenBank/DDBJ databases">
        <authorList>
            <person name="King R."/>
        </authorList>
    </citation>
    <scope>NUCLEOTIDE SEQUENCE</scope>
</reference>
<organism evidence="1 2">
    <name type="scientific">Psylliodes chrysocephalus</name>
    <dbReference type="NCBI Taxonomy" id="3402493"/>
    <lineage>
        <taxon>Eukaryota</taxon>
        <taxon>Metazoa</taxon>
        <taxon>Ecdysozoa</taxon>
        <taxon>Arthropoda</taxon>
        <taxon>Hexapoda</taxon>
        <taxon>Insecta</taxon>
        <taxon>Pterygota</taxon>
        <taxon>Neoptera</taxon>
        <taxon>Endopterygota</taxon>
        <taxon>Coleoptera</taxon>
        <taxon>Polyphaga</taxon>
        <taxon>Cucujiformia</taxon>
        <taxon>Chrysomeloidea</taxon>
        <taxon>Chrysomelidae</taxon>
        <taxon>Galerucinae</taxon>
        <taxon>Alticini</taxon>
        <taxon>Psylliodes</taxon>
    </lineage>
</organism>
<protein>
    <submittedName>
        <fullName evidence="1">Uncharacterized protein</fullName>
    </submittedName>
</protein>
<dbReference type="EMBL" id="OV651821">
    <property type="protein sequence ID" value="CAH1114997.1"/>
    <property type="molecule type" value="Genomic_DNA"/>
</dbReference>
<dbReference type="AlphaFoldDB" id="A0A9P0GL04"/>
<proteinExistence type="predicted"/>
<evidence type="ECO:0000313" key="2">
    <source>
        <dbReference type="Proteomes" id="UP001153636"/>
    </source>
</evidence>
<name>A0A9P0GL04_9CUCU</name>
<sequence length="278" mass="31769">MSSRCCKNRPDDFCYICRHFTVKRFKRNITDFVKNAYFAYFKVRLGDQDKPWTPHVICKICEEALRHWFEGTRKAPPFGIPMVWREPKNQIDDCYFCLCDIKGHNTKSLKYINDPNLSSEIRPVPHDADIPVPVPHKVLQPIESESSTDLEIYIFEPSTSGTREPQPFSQVELNDLVTDLGLPKDLSEVLGSRLKEKKLLAPVTTFYWYRNREAEFVNYFAAAGSLVNCQNVSDLVIHLGAPEYNPAEWTLFIDSSNAGLCYSSSFSLPAHGLPLPKA</sequence>
<accession>A0A9P0GL04</accession>
<dbReference type="Proteomes" id="UP001153636">
    <property type="component" value="Chromosome 9"/>
</dbReference>
<dbReference type="PANTHER" id="PTHR46114:SF1">
    <property type="entry name" value="ZAD DOMAIN-CONTAINING PROTEIN"/>
    <property type="match status" value="1"/>
</dbReference>
<dbReference type="PANTHER" id="PTHR46114">
    <property type="entry name" value="APPLE DOMAIN-CONTAINING PROTEIN"/>
    <property type="match status" value="1"/>
</dbReference>
<gene>
    <name evidence="1" type="ORF">PSYICH_LOCUS15458</name>
</gene>
<keyword evidence="2" id="KW-1185">Reference proteome</keyword>